<dbReference type="GO" id="GO:0071973">
    <property type="term" value="P:bacterial-type flagellum-dependent cell motility"/>
    <property type="evidence" value="ECO:0007669"/>
    <property type="project" value="InterPro"/>
</dbReference>
<keyword evidence="13" id="KW-0966">Cell projection</keyword>
<evidence type="ECO:0000256" key="3">
    <source>
        <dbReference type="ARBA" id="ARBA00010299"/>
    </source>
</evidence>
<sequence length="341" mass="38143">MNAMTYGSEVPGLRKAAVLMMSVGDELSTSLFQGLSEDHIQRVVDEISRVGEVTLTEQAEVLTEFHDLLETQQVLLRGGPDQAERLLTDAFGKERAEDLMAQIYRLRENSHGDLAALQQMDPTQLSKFLEGEHPQTIALVLAHLHPKQGSAVLMQLREDLRVEAVRRLAEMRQFSPEMAQKVALILYRRIEALGANGRRSYAGFKAVADLLNRLDQSASRNILDEIEQKEPKLALGIRNLMFTFDDLITVPSTSIRELVNAVDKKVLAISLKTADENLRTHVFQCMSSRAVDMLKDDIEALGPIRGRDISQAQQEMLALARRLDAEGKIILKMEADSDITL</sequence>
<gene>
    <name evidence="13" type="ordered locus">AciPR4_1813</name>
</gene>
<keyword evidence="6" id="KW-0145">Chemotaxis</keyword>
<dbReference type="GO" id="GO:0003774">
    <property type="term" value="F:cytoskeletal motor activity"/>
    <property type="evidence" value="ECO:0007669"/>
    <property type="project" value="InterPro"/>
</dbReference>
<dbReference type="Pfam" id="PF14841">
    <property type="entry name" value="FliG_M"/>
    <property type="match status" value="1"/>
</dbReference>
<dbReference type="SUPFAM" id="SSF48029">
    <property type="entry name" value="FliG"/>
    <property type="match status" value="2"/>
</dbReference>
<dbReference type="PIRSF" id="PIRSF003161">
    <property type="entry name" value="FliG"/>
    <property type="match status" value="1"/>
</dbReference>
<evidence type="ECO:0000256" key="1">
    <source>
        <dbReference type="ARBA" id="ARBA00004117"/>
    </source>
</evidence>
<dbReference type="PRINTS" id="PR00954">
    <property type="entry name" value="FLGMOTORFLIG"/>
</dbReference>
<dbReference type="EMBL" id="CP002467">
    <property type="protein sequence ID" value="ADV82619.1"/>
    <property type="molecule type" value="Genomic_DNA"/>
</dbReference>
<evidence type="ECO:0000256" key="7">
    <source>
        <dbReference type="ARBA" id="ARBA00022779"/>
    </source>
</evidence>
<dbReference type="Proteomes" id="UP000006844">
    <property type="component" value="Chromosome"/>
</dbReference>
<dbReference type="RefSeq" id="WP_013568352.1">
    <property type="nucleotide sequence ID" value="NC_014963.1"/>
</dbReference>
<dbReference type="Gene3D" id="1.10.220.30">
    <property type="match status" value="3"/>
</dbReference>
<dbReference type="STRING" id="401053.AciPR4_1813"/>
<evidence type="ECO:0000256" key="9">
    <source>
        <dbReference type="ARBA" id="ARBA00023143"/>
    </source>
</evidence>
<reference evidence="13 14" key="1">
    <citation type="journal article" date="2012" name="Stand. Genomic Sci.">
        <title>Complete genome sequence of Terriglobus saanensis type strain SP1PR4(T), an Acidobacteria from tundra soil.</title>
        <authorList>
            <person name="Rawat S.R."/>
            <person name="Mannisto M.K."/>
            <person name="Starovoytov V."/>
            <person name="Goodwin L."/>
            <person name="Nolan M."/>
            <person name="Hauser L."/>
            <person name="Land M."/>
            <person name="Davenport K.W."/>
            <person name="Woyke T."/>
            <person name="Haggblom M.M."/>
        </authorList>
    </citation>
    <scope>NUCLEOTIDE SEQUENCE</scope>
    <source>
        <strain evidence="14">ATCC BAA-1853 / DSM 23119 / SP1PR4</strain>
    </source>
</reference>
<keyword evidence="5" id="KW-1003">Cell membrane</keyword>
<keyword evidence="7" id="KW-0283">Flagellar rotation</keyword>
<feature type="domain" description="Flagellar motor switch protein FliG N-terminal" evidence="12">
    <location>
        <begin position="11"/>
        <end position="105"/>
    </location>
</feature>
<keyword evidence="8" id="KW-0472">Membrane</keyword>
<dbReference type="PANTHER" id="PTHR30534:SF0">
    <property type="entry name" value="FLAGELLAR MOTOR SWITCH PROTEIN FLIG"/>
    <property type="match status" value="1"/>
</dbReference>
<protein>
    <recommendedName>
        <fullName evidence="4">Flagellar motor switch protein FliG</fullName>
    </recommendedName>
</protein>
<evidence type="ECO:0000256" key="8">
    <source>
        <dbReference type="ARBA" id="ARBA00023136"/>
    </source>
</evidence>
<dbReference type="PANTHER" id="PTHR30534">
    <property type="entry name" value="FLAGELLAR MOTOR SWITCH PROTEIN FLIG"/>
    <property type="match status" value="1"/>
</dbReference>
<name>E8V4Z1_TERSS</name>
<organism evidence="13 14">
    <name type="scientific">Terriglobus saanensis (strain ATCC BAA-1853 / DSM 23119 / SP1PR4)</name>
    <dbReference type="NCBI Taxonomy" id="401053"/>
    <lineage>
        <taxon>Bacteria</taxon>
        <taxon>Pseudomonadati</taxon>
        <taxon>Acidobacteriota</taxon>
        <taxon>Terriglobia</taxon>
        <taxon>Terriglobales</taxon>
        <taxon>Acidobacteriaceae</taxon>
        <taxon>Terriglobus</taxon>
    </lineage>
</organism>
<dbReference type="GO" id="GO:0005886">
    <property type="term" value="C:plasma membrane"/>
    <property type="evidence" value="ECO:0007669"/>
    <property type="project" value="UniProtKB-SubCell"/>
</dbReference>
<evidence type="ECO:0000313" key="13">
    <source>
        <dbReference type="EMBL" id="ADV82619.1"/>
    </source>
</evidence>
<evidence type="ECO:0000256" key="4">
    <source>
        <dbReference type="ARBA" id="ARBA00021870"/>
    </source>
</evidence>
<dbReference type="InterPro" id="IPR023087">
    <property type="entry name" value="Flg_Motor_Flig_C"/>
</dbReference>
<dbReference type="NCBIfam" id="TIGR00207">
    <property type="entry name" value="fliG"/>
    <property type="match status" value="1"/>
</dbReference>
<evidence type="ECO:0000259" key="11">
    <source>
        <dbReference type="Pfam" id="PF14841"/>
    </source>
</evidence>
<dbReference type="Pfam" id="PF01706">
    <property type="entry name" value="FliG_C"/>
    <property type="match status" value="1"/>
</dbReference>
<feature type="domain" description="Flagellar motor switch protein FliG C-terminal" evidence="10">
    <location>
        <begin position="225"/>
        <end position="331"/>
    </location>
</feature>
<evidence type="ECO:0000313" key="14">
    <source>
        <dbReference type="Proteomes" id="UP000006844"/>
    </source>
</evidence>
<accession>E8V4Z1</accession>
<keyword evidence="13" id="KW-0282">Flagellum</keyword>
<dbReference type="HOGENOM" id="CLU_047835_1_1_0"/>
<dbReference type="KEGG" id="tsa:AciPR4_1813"/>
<dbReference type="InterPro" id="IPR000090">
    <property type="entry name" value="Flg_Motor_Flig"/>
</dbReference>
<dbReference type="GO" id="GO:0009425">
    <property type="term" value="C:bacterial-type flagellum basal body"/>
    <property type="evidence" value="ECO:0007669"/>
    <property type="project" value="UniProtKB-SubCell"/>
</dbReference>
<keyword evidence="14" id="KW-1185">Reference proteome</keyword>
<comment type="subcellular location">
    <subcellularLocation>
        <location evidence="1">Bacterial flagellum basal body</location>
    </subcellularLocation>
    <subcellularLocation>
        <location evidence="2">Cell membrane</location>
        <topology evidence="2">Peripheral membrane protein</topology>
        <orientation evidence="2">Cytoplasmic side</orientation>
    </subcellularLocation>
</comment>
<evidence type="ECO:0000256" key="2">
    <source>
        <dbReference type="ARBA" id="ARBA00004413"/>
    </source>
</evidence>
<keyword evidence="9" id="KW-0975">Bacterial flagellum</keyword>
<evidence type="ECO:0000259" key="10">
    <source>
        <dbReference type="Pfam" id="PF01706"/>
    </source>
</evidence>
<proteinExistence type="inferred from homology"/>
<evidence type="ECO:0000256" key="5">
    <source>
        <dbReference type="ARBA" id="ARBA00022475"/>
    </source>
</evidence>
<dbReference type="InterPro" id="IPR032779">
    <property type="entry name" value="FliG_M"/>
</dbReference>
<evidence type="ECO:0000256" key="6">
    <source>
        <dbReference type="ARBA" id="ARBA00022500"/>
    </source>
</evidence>
<dbReference type="AlphaFoldDB" id="E8V4Z1"/>
<comment type="similarity">
    <text evidence="3">Belongs to the FliG family.</text>
</comment>
<feature type="domain" description="Flagellar motor switch protein FliG middle" evidence="11">
    <location>
        <begin position="122"/>
        <end position="195"/>
    </location>
</feature>
<evidence type="ECO:0000259" key="12">
    <source>
        <dbReference type="Pfam" id="PF14842"/>
    </source>
</evidence>
<keyword evidence="13" id="KW-0969">Cilium</keyword>
<dbReference type="eggNOG" id="COG1536">
    <property type="taxonomic scope" value="Bacteria"/>
</dbReference>
<dbReference type="InterPro" id="IPR028263">
    <property type="entry name" value="FliG_N"/>
</dbReference>
<dbReference type="InterPro" id="IPR011002">
    <property type="entry name" value="FliG_a-hlx"/>
</dbReference>
<dbReference type="GO" id="GO:0006935">
    <property type="term" value="P:chemotaxis"/>
    <property type="evidence" value="ECO:0007669"/>
    <property type="project" value="UniProtKB-KW"/>
</dbReference>
<dbReference type="Pfam" id="PF14842">
    <property type="entry name" value="FliG_N"/>
    <property type="match status" value="1"/>
</dbReference>